<evidence type="ECO:0000313" key="13">
    <source>
        <dbReference type="Proteomes" id="UP000694410"/>
    </source>
</evidence>
<comment type="catalytic activity">
    <reaction evidence="6">
        <text>L-lysyl-[protein] + 2-oxoglutarate + O2 = 4-hydroxy-L-lysyl-[protein] + succinate + CO2</text>
        <dbReference type="Rhea" id="RHEA:57156"/>
        <dbReference type="Rhea" id="RHEA-COMP:9752"/>
        <dbReference type="Rhea" id="RHEA-COMP:15084"/>
        <dbReference type="ChEBI" id="CHEBI:15379"/>
        <dbReference type="ChEBI" id="CHEBI:16526"/>
        <dbReference type="ChEBI" id="CHEBI:16810"/>
        <dbReference type="ChEBI" id="CHEBI:29969"/>
        <dbReference type="ChEBI" id="CHEBI:30031"/>
        <dbReference type="ChEBI" id="CHEBI:141495"/>
    </reaction>
</comment>
<dbReference type="GO" id="GO:0045905">
    <property type="term" value="P:positive regulation of translational termination"/>
    <property type="evidence" value="ECO:0007669"/>
    <property type="project" value="TreeGrafter"/>
</dbReference>
<evidence type="ECO:0000313" key="12">
    <source>
        <dbReference type="Ensembl" id="ENSCCEP00000007895.1"/>
    </source>
</evidence>
<evidence type="ECO:0000256" key="1">
    <source>
        <dbReference type="ARBA" id="ARBA00001954"/>
    </source>
</evidence>
<organism evidence="12 13">
    <name type="scientific">Cyanistes caeruleus</name>
    <name type="common">Eurasian blue tit</name>
    <name type="synonym">Parus caeruleus</name>
    <dbReference type="NCBI Taxonomy" id="156563"/>
    <lineage>
        <taxon>Eukaryota</taxon>
        <taxon>Metazoa</taxon>
        <taxon>Chordata</taxon>
        <taxon>Craniata</taxon>
        <taxon>Vertebrata</taxon>
        <taxon>Euteleostomi</taxon>
        <taxon>Archelosauria</taxon>
        <taxon>Archosauria</taxon>
        <taxon>Dinosauria</taxon>
        <taxon>Saurischia</taxon>
        <taxon>Theropoda</taxon>
        <taxon>Coelurosauria</taxon>
        <taxon>Aves</taxon>
        <taxon>Neognathae</taxon>
        <taxon>Neoaves</taxon>
        <taxon>Telluraves</taxon>
        <taxon>Australaves</taxon>
        <taxon>Passeriformes</taxon>
        <taxon>Paridae</taxon>
        <taxon>Cyanistes</taxon>
    </lineage>
</organism>
<keyword evidence="3" id="KW-0560">Oxidoreductase</keyword>
<keyword evidence="4" id="KW-0408">Iron</keyword>
<dbReference type="Gene3D" id="2.60.120.650">
    <property type="entry name" value="Cupin"/>
    <property type="match status" value="1"/>
</dbReference>
<dbReference type="GO" id="GO:0016706">
    <property type="term" value="F:2-oxoglutarate-dependent dioxygenase activity"/>
    <property type="evidence" value="ECO:0007669"/>
    <property type="project" value="UniProtKB-ARBA"/>
</dbReference>
<evidence type="ECO:0000256" key="10">
    <source>
        <dbReference type="ARBA" id="ARBA00082904"/>
    </source>
</evidence>
<evidence type="ECO:0000256" key="4">
    <source>
        <dbReference type="ARBA" id="ARBA00023004"/>
    </source>
</evidence>
<keyword evidence="13" id="KW-1185">Reference proteome</keyword>
<evidence type="ECO:0000259" key="11">
    <source>
        <dbReference type="PROSITE" id="PS51184"/>
    </source>
</evidence>
<dbReference type="PROSITE" id="PS51184">
    <property type="entry name" value="JMJC"/>
    <property type="match status" value="1"/>
</dbReference>
<sequence>MDRETLDFSTSFFQDFENSPEDFPRDRVDFINKSDSFTYSQFFRDYLLPNRPCVFSAEFTKDWSSRKFWVTQDGKPDLERLLQEFQGAAPVPVANCDLREYNSHPKELLPFPEFVEYWREFISNGHRSSRGCLYLKDWHLSRSFPKFLPGIIPVYFSSDWLNEYWDAVGADDFRFVYMGPKGSWTPFHADVFRSYSWSANVCGRKRWLLYPPGEERFLTDTHGNLPFDLTAPEFRDPRIYPRSGLARAPLEIIQEAGEIVFVPSGWHHQVHNLVREFPPGIANSGMGIPGFWRIRGEKVEREMGWVFFPGDFPCLEVGPFNSPNSIIQWIFHEEFRDWDGSRGFNSPNSTIQWKFHEEFWDQGPYRDLLNSVIQQKFLMEFRDQPLGFSTAQIPGGIFRDPFPPIPDFSRKSGF</sequence>
<dbReference type="GO" id="GO:0005634">
    <property type="term" value="C:nucleus"/>
    <property type="evidence" value="ECO:0007669"/>
    <property type="project" value="TreeGrafter"/>
</dbReference>
<evidence type="ECO:0000256" key="8">
    <source>
        <dbReference type="ARBA" id="ARBA00078704"/>
    </source>
</evidence>
<feature type="domain" description="JmjC" evidence="11">
    <location>
        <begin position="133"/>
        <end position="304"/>
    </location>
</feature>
<protein>
    <recommendedName>
        <fullName evidence="7">2-oxoglutarate and iron-dependent oxygenase JMJD4</fullName>
    </recommendedName>
    <alternativeName>
        <fullName evidence="8">JmjC domain-containing protein 4</fullName>
    </alternativeName>
    <alternativeName>
        <fullName evidence="10">Jumonji domain-containing protein 4</fullName>
    </alternativeName>
    <alternativeName>
        <fullName evidence="9">Lysyl-hydroxylase JMJD4</fullName>
    </alternativeName>
</protein>
<evidence type="ECO:0000256" key="5">
    <source>
        <dbReference type="ARBA" id="ARBA00038068"/>
    </source>
</evidence>
<dbReference type="AlphaFoldDB" id="A0A8C0UDD0"/>
<dbReference type="Ensembl" id="ENSCCET00000012604.1">
    <property type="protein sequence ID" value="ENSCCEP00000007895.1"/>
    <property type="gene ID" value="ENSCCEG00000008217.1"/>
</dbReference>
<dbReference type="PANTHER" id="PTHR12480">
    <property type="entry name" value="ARGININE DEMETHYLASE AND LYSYL-HYDROXYLASE JMJD"/>
    <property type="match status" value="1"/>
</dbReference>
<evidence type="ECO:0000256" key="7">
    <source>
        <dbReference type="ARBA" id="ARBA00067203"/>
    </source>
</evidence>
<reference evidence="12" key="1">
    <citation type="submission" date="2025-08" db="UniProtKB">
        <authorList>
            <consortium name="Ensembl"/>
        </authorList>
    </citation>
    <scope>IDENTIFICATION</scope>
</reference>
<accession>A0A8C0UDD0</accession>
<name>A0A8C0UDD0_CYACU</name>
<evidence type="ECO:0000256" key="2">
    <source>
        <dbReference type="ARBA" id="ARBA00022723"/>
    </source>
</evidence>
<dbReference type="GO" id="GO:0140096">
    <property type="term" value="F:catalytic activity, acting on a protein"/>
    <property type="evidence" value="ECO:0007669"/>
    <property type="project" value="UniProtKB-ARBA"/>
</dbReference>
<dbReference type="InterPro" id="IPR041667">
    <property type="entry name" value="Cupin_8"/>
</dbReference>
<dbReference type="GO" id="GO:0043565">
    <property type="term" value="F:sequence-specific DNA binding"/>
    <property type="evidence" value="ECO:0007669"/>
    <property type="project" value="TreeGrafter"/>
</dbReference>
<comment type="similarity">
    <text evidence="5">Belongs to the JMJD6 family.</text>
</comment>
<keyword evidence="2" id="KW-0479">Metal-binding</keyword>
<evidence type="ECO:0000256" key="6">
    <source>
        <dbReference type="ARBA" id="ARBA00047762"/>
    </source>
</evidence>
<dbReference type="SUPFAM" id="SSF51197">
    <property type="entry name" value="Clavaminate synthase-like"/>
    <property type="match status" value="1"/>
</dbReference>
<dbReference type="SMART" id="SM00558">
    <property type="entry name" value="JmjC"/>
    <property type="match status" value="1"/>
</dbReference>
<evidence type="ECO:0000256" key="9">
    <source>
        <dbReference type="ARBA" id="ARBA00080747"/>
    </source>
</evidence>
<dbReference type="InterPro" id="IPR050910">
    <property type="entry name" value="JMJD6_ArgDemeth/LysHydrox"/>
</dbReference>
<dbReference type="Pfam" id="PF13621">
    <property type="entry name" value="Cupin_8"/>
    <property type="match status" value="1"/>
</dbReference>
<dbReference type="GO" id="GO:0046872">
    <property type="term" value="F:metal ion binding"/>
    <property type="evidence" value="ECO:0007669"/>
    <property type="project" value="UniProtKB-KW"/>
</dbReference>
<dbReference type="GO" id="GO:0005737">
    <property type="term" value="C:cytoplasm"/>
    <property type="evidence" value="ECO:0007669"/>
    <property type="project" value="TreeGrafter"/>
</dbReference>
<comment type="cofactor">
    <cofactor evidence="1">
        <name>Fe(2+)</name>
        <dbReference type="ChEBI" id="CHEBI:29033"/>
    </cofactor>
</comment>
<dbReference type="InterPro" id="IPR003347">
    <property type="entry name" value="JmjC_dom"/>
</dbReference>
<dbReference type="FunFam" id="2.60.120.650:FF:000030">
    <property type="entry name" value="JmjC domain-containing protein 4"/>
    <property type="match status" value="1"/>
</dbReference>
<dbReference type="Proteomes" id="UP000694410">
    <property type="component" value="Unplaced"/>
</dbReference>
<proteinExistence type="inferred from homology"/>
<evidence type="ECO:0000256" key="3">
    <source>
        <dbReference type="ARBA" id="ARBA00023002"/>
    </source>
</evidence>
<reference evidence="12" key="2">
    <citation type="submission" date="2025-09" db="UniProtKB">
        <authorList>
            <consortium name="Ensembl"/>
        </authorList>
    </citation>
    <scope>IDENTIFICATION</scope>
</reference>
<dbReference type="PANTHER" id="PTHR12480:SF6">
    <property type="entry name" value="2-OXOGLUTARATE AND IRON-DEPENDENT OXYGENASE JMJD4"/>
    <property type="match status" value="1"/>
</dbReference>